<feature type="compositionally biased region" description="Low complexity" evidence="1">
    <location>
        <begin position="198"/>
        <end position="220"/>
    </location>
</feature>
<evidence type="ECO:0008006" key="4">
    <source>
        <dbReference type="Google" id="ProtNLM"/>
    </source>
</evidence>
<dbReference type="GO" id="GO:0045892">
    <property type="term" value="P:negative regulation of DNA-templated transcription"/>
    <property type="evidence" value="ECO:0007669"/>
    <property type="project" value="TreeGrafter"/>
</dbReference>
<feature type="region of interest" description="Disordered" evidence="1">
    <location>
        <begin position="39"/>
        <end position="113"/>
    </location>
</feature>
<reference evidence="2 3" key="1">
    <citation type="submission" date="2020-04" db="EMBL/GenBank/DDBJ databases">
        <authorList>
            <person name="Alioto T."/>
            <person name="Alioto T."/>
            <person name="Gomez Garrido J."/>
        </authorList>
    </citation>
    <scope>NUCLEOTIDE SEQUENCE [LARGE SCALE GENOMIC DNA]</scope>
</reference>
<comment type="caution">
    <text evidence="2">The sequence shown here is derived from an EMBL/GenBank/DDBJ whole genome shotgun (WGS) entry which is preliminary data.</text>
</comment>
<evidence type="ECO:0000313" key="2">
    <source>
        <dbReference type="EMBL" id="CAB3361166.1"/>
    </source>
</evidence>
<evidence type="ECO:0000313" key="3">
    <source>
        <dbReference type="Proteomes" id="UP000494165"/>
    </source>
</evidence>
<keyword evidence="3" id="KW-1185">Reference proteome</keyword>
<dbReference type="InterPro" id="IPR006627">
    <property type="entry name" value="TDU_repeat"/>
</dbReference>
<dbReference type="PANTHER" id="PTHR17604">
    <property type="entry name" value="TRANSCRIPTION COFACTOR VESTIGIAL-LIKE PROTEIN 4"/>
    <property type="match status" value="1"/>
</dbReference>
<feature type="compositionally biased region" description="Low complexity" evidence="1">
    <location>
        <begin position="129"/>
        <end position="145"/>
    </location>
</feature>
<sequence>MKTLSQKLKQHIRQEMDNSVVESPLEVLSRAATMVQLGVAKGDSLGKEVQPSARWRRERRPCPTARAPRPMLANNNDDDSPLDMSTRGRRGSDEAASNAGQRGGPSDSDPVIDEHFRRSLGQDYLAIFPPSSHAGPAASSAASAALNKRTPSPNKTPFDPSDDATFTPLTVDDHFAKALGETWHQLQASKKDNEDKSSSSTPSSASSTPPASPSVVSAAV</sequence>
<proteinExistence type="predicted"/>
<dbReference type="EMBL" id="CADEPI010000005">
    <property type="protein sequence ID" value="CAB3361166.1"/>
    <property type="molecule type" value="Genomic_DNA"/>
</dbReference>
<gene>
    <name evidence="2" type="ORF">CLODIP_2_CD11330</name>
</gene>
<organism evidence="2 3">
    <name type="scientific">Cloeon dipterum</name>
    <dbReference type="NCBI Taxonomy" id="197152"/>
    <lineage>
        <taxon>Eukaryota</taxon>
        <taxon>Metazoa</taxon>
        <taxon>Ecdysozoa</taxon>
        <taxon>Arthropoda</taxon>
        <taxon>Hexapoda</taxon>
        <taxon>Insecta</taxon>
        <taxon>Pterygota</taxon>
        <taxon>Palaeoptera</taxon>
        <taxon>Ephemeroptera</taxon>
        <taxon>Pisciforma</taxon>
        <taxon>Baetidae</taxon>
        <taxon>Cloeon</taxon>
    </lineage>
</organism>
<dbReference type="OrthoDB" id="10040691at2759"/>
<feature type="region of interest" description="Disordered" evidence="1">
    <location>
        <begin position="180"/>
        <end position="220"/>
    </location>
</feature>
<evidence type="ECO:0000256" key="1">
    <source>
        <dbReference type="SAM" id="MobiDB-lite"/>
    </source>
</evidence>
<accession>A0A8S1BWR4</accession>
<dbReference type="GO" id="GO:0001223">
    <property type="term" value="F:transcription coactivator binding"/>
    <property type="evidence" value="ECO:0007669"/>
    <property type="project" value="TreeGrafter"/>
</dbReference>
<dbReference type="Proteomes" id="UP000494165">
    <property type="component" value="Unassembled WGS sequence"/>
</dbReference>
<dbReference type="SMART" id="SM00711">
    <property type="entry name" value="TDU"/>
    <property type="match status" value="2"/>
</dbReference>
<feature type="region of interest" description="Disordered" evidence="1">
    <location>
        <begin position="126"/>
        <end position="166"/>
    </location>
</feature>
<dbReference type="AlphaFoldDB" id="A0A8S1BWR4"/>
<protein>
    <recommendedName>
        <fullName evidence="4">Transcription cofactor vestigial-like protein 4</fullName>
    </recommendedName>
</protein>
<dbReference type="PANTHER" id="PTHR17604:SF7">
    <property type="entry name" value="TONDU-DOMAIN-CONTAINING GROWTH INHIBITOR, ISOFORM A"/>
    <property type="match status" value="1"/>
</dbReference>
<dbReference type="InterPro" id="IPR028184">
    <property type="entry name" value="VGLL4"/>
</dbReference>
<name>A0A8S1BWR4_9INSE</name>